<protein>
    <submittedName>
        <fullName evidence="1">Uncharacterized protein</fullName>
    </submittedName>
</protein>
<evidence type="ECO:0000313" key="1">
    <source>
        <dbReference type="EMBL" id="MBA0833220.1"/>
    </source>
</evidence>
<reference evidence="1 2" key="1">
    <citation type="journal article" date="2019" name="Genome Biol. Evol.">
        <title>Insights into the evolution of the New World diploid cottons (Gossypium, subgenus Houzingenia) based on genome sequencing.</title>
        <authorList>
            <person name="Grover C.E."/>
            <person name="Arick M.A. 2nd"/>
            <person name="Thrash A."/>
            <person name="Conover J.L."/>
            <person name="Sanders W.S."/>
            <person name="Peterson D.G."/>
            <person name="Frelichowski J.E."/>
            <person name="Scheffler J.A."/>
            <person name="Scheffler B.E."/>
            <person name="Wendel J.F."/>
        </authorList>
    </citation>
    <scope>NUCLEOTIDE SEQUENCE [LARGE SCALE GENOMIC DNA]</scope>
    <source>
        <strain evidence="1">6</strain>
        <tissue evidence="1">Leaf</tissue>
    </source>
</reference>
<organism evidence="1 2">
    <name type="scientific">Gossypium armourianum</name>
    <dbReference type="NCBI Taxonomy" id="34283"/>
    <lineage>
        <taxon>Eukaryota</taxon>
        <taxon>Viridiplantae</taxon>
        <taxon>Streptophyta</taxon>
        <taxon>Embryophyta</taxon>
        <taxon>Tracheophyta</taxon>
        <taxon>Spermatophyta</taxon>
        <taxon>Magnoliopsida</taxon>
        <taxon>eudicotyledons</taxon>
        <taxon>Gunneridae</taxon>
        <taxon>Pentapetalae</taxon>
        <taxon>rosids</taxon>
        <taxon>malvids</taxon>
        <taxon>Malvales</taxon>
        <taxon>Malvaceae</taxon>
        <taxon>Malvoideae</taxon>
        <taxon>Gossypium</taxon>
    </lineage>
</organism>
<dbReference type="Proteomes" id="UP000593575">
    <property type="component" value="Unassembled WGS sequence"/>
</dbReference>
<sequence>MICLTPIPTLWQYQASSFLLCLCCYLHPLGLFCLQNIPISPLINRLSSTKISYNSGSSQSLGNQLGYFYLRLLLDWCHLWIQIPQSYCSEFIKYGSH</sequence>
<dbReference type="EMBL" id="JABFAE010000007">
    <property type="protein sequence ID" value="MBA0833220.1"/>
    <property type="molecule type" value="Genomic_DNA"/>
</dbReference>
<evidence type="ECO:0000313" key="2">
    <source>
        <dbReference type="Proteomes" id="UP000593575"/>
    </source>
</evidence>
<gene>
    <name evidence="1" type="ORF">Goarm_017547</name>
</gene>
<dbReference type="AlphaFoldDB" id="A0A7J9JFN8"/>
<keyword evidence="2" id="KW-1185">Reference proteome</keyword>
<name>A0A7J9JFN8_9ROSI</name>
<comment type="caution">
    <text evidence="1">The sequence shown here is derived from an EMBL/GenBank/DDBJ whole genome shotgun (WGS) entry which is preliminary data.</text>
</comment>
<accession>A0A7J9JFN8</accession>
<proteinExistence type="predicted"/>